<dbReference type="PANTHER" id="PTHR31807">
    <property type="entry name" value="AUGMIN FAMILY MEMBER"/>
    <property type="match status" value="1"/>
</dbReference>
<name>A0A3P6D6Z5_BRAOL</name>
<feature type="compositionally biased region" description="Low complexity" evidence="2">
    <location>
        <begin position="130"/>
        <end position="140"/>
    </location>
</feature>
<protein>
    <recommendedName>
        <fullName evidence="4">Protein ENDOSPERM DEFECTIVE 1</fullName>
    </recommendedName>
</protein>
<feature type="compositionally biased region" description="Basic and acidic residues" evidence="2">
    <location>
        <begin position="75"/>
        <end position="84"/>
    </location>
</feature>
<accession>A0A3P6D6Z5</accession>
<dbReference type="PANTHER" id="PTHR31807:SF45">
    <property type="entry name" value="PROTEIN ENDOSPERM DEFECTIVE 1"/>
    <property type="match status" value="1"/>
</dbReference>
<dbReference type="GO" id="GO:0005737">
    <property type="term" value="C:cytoplasm"/>
    <property type="evidence" value="ECO:0007669"/>
    <property type="project" value="TreeGrafter"/>
</dbReference>
<evidence type="ECO:0008006" key="4">
    <source>
        <dbReference type="Google" id="ProtNLM"/>
    </source>
</evidence>
<dbReference type="GO" id="GO:0051225">
    <property type="term" value="P:spindle assembly"/>
    <property type="evidence" value="ECO:0007669"/>
    <property type="project" value="TreeGrafter"/>
</dbReference>
<dbReference type="GO" id="GO:0008017">
    <property type="term" value="F:microtubule binding"/>
    <property type="evidence" value="ECO:0007669"/>
    <property type="project" value="TreeGrafter"/>
</dbReference>
<dbReference type="AlphaFoldDB" id="A0A3P6D6Z5"/>
<feature type="compositionally biased region" description="Polar residues" evidence="2">
    <location>
        <begin position="41"/>
        <end position="68"/>
    </location>
</feature>
<evidence type="ECO:0000256" key="2">
    <source>
        <dbReference type="SAM" id="MobiDB-lite"/>
    </source>
</evidence>
<evidence type="ECO:0000313" key="3">
    <source>
        <dbReference type="EMBL" id="VDD16312.1"/>
    </source>
</evidence>
<feature type="compositionally biased region" description="Basic and acidic residues" evidence="2">
    <location>
        <begin position="111"/>
        <end position="122"/>
    </location>
</feature>
<proteinExistence type="inferred from homology"/>
<feature type="compositionally biased region" description="Pro residues" evidence="2">
    <location>
        <begin position="16"/>
        <end position="25"/>
    </location>
</feature>
<feature type="region of interest" description="Disordered" evidence="2">
    <location>
        <begin position="1"/>
        <end position="162"/>
    </location>
</feature>
<sequence length="421" mass="46929">METRTGQSTPGITAPVPAPVPPPSTRRPRVREVSSRFMSPVASSSSSGYLHLPTSNSPRHNQRSISTQKPRRPLKLTEGDENRPPETAARGLDSPFPLDGGKNQQRNRSKPSREENGHRHDTPPTLTLPSSAAARLLRLSVSTDGEEEDSDREKLNDDDTPSFRASLLVKNGVGLSLPPVAPNLKSQGDTKRRKRVLGQQADAHSLKLLRNRYLQWRFANANADVRKQAHKAEAERMFYSLGLKMSELSHCVRKKRIELQGLMRVKAIKEIVEPQMPLLEQWTTLEEEYSTSLSETTEALLNASLRLPLDADIKVETKELGEVLAVASKSMEGIVQSIGQFLPKTQEIESLLPELARVSSREKVAAEDCGVALLKTHSSHVEDRYLRSQLIQQHKQFTVLKEADETDAVEANKNKGNAFRR</sequence>
<feature type="region of interest" description="Disordered" evidence="2">
    <location>
        <begin position="174"/>
        <end position="199"/>
    </location>
</feature>
<gene>
    <name evidence="3" type="ORF">BOLC4T28593H</name>
</gene>
<evidence type="ECO:0000256" key="1">
    <source>
        <dbReference type="ARBA" id="ARBA00010016"/>
    </source>
</evidence>
<dbReference type="EMBL" id="LR031873">
    <property type="protein sequence ID" value="VDD16312.1"/>
    <property type="molecule type" value="Genomic_DNA"/>
</dbReference>
<comment type="similarity">
    <text evidence="1">Belongs to the QWRF family.</text>
</comment>
<organism evidence="3">
    <name type="scientific">Brassica oleracea</name>
    <name type="common">Wild cabbage</name>
    <dbReference type="NCBI Taxonomy" id="3712"/>
    <lineage>
        <taxon>Eukaryota</taxon>
        <taxon>Viridiplantae</taxon>
        <taxon>Streptophyta</taxon>
        <taxon>Embryophyta</taxon>
        <taxon>Tracheophyta</taxon>
        <taxon>Spermatophyta</taxon>
        <taxon>Magnoliopsida</taxon>
        <taxon>eudicotyledons</taxon>
        <taxon>Gunneridae</taxon>
        <taxon>Pentapetalae</taxon>
        <taxon>rosids</taxon>
        <taxon>malvids</taxon>
        <taxon>Brassicales</taxon>
        <taxon>Brassicaceae</taxon>
        <taxon>Brassiceae</taxon>
        <taxon>Brassica</taxon>
    </lineage>
</organism>
<feature type="compositionally biased region" description="Polar residues" evidence="2">
    <location>
        <begin position="1"/>
        <end position="11"/>
    </location>
</feature>
<dbReference type="GO" id="GO:0005880">
    <property type="term" value="C:nuclear microtubule"/>
    <property type="evidence" value="ECO:0007669"/>
    <property type="project" value="TreeGrafter"/>
</dbReference>
<dbReference type="InterPro" id="IPR007573">
    <property type="entry name" value="QWRF"/>
</dbReference>
<dbReference type="Pfam" id="PF04484">
    <property type="entry name" value="QWRF"/>
    <property type="match status" value="1"/>
</dbReference>
<reference evidence="3" key="1">
    <citation type="submission" date="2018-11" db="EMBL/GenBank/DDBJ databases">
        <authorList>
            <consortium name="Genoscope - CEA"/>
            <person name="William W."/>
        </authorList>
    </citation>
    <scope>NUCLEOTIDE SEQUENCE</scope>
</reference>